<feature type="coiled-coil region" evidence="1">
    <location>
        <begin position="164"/>
        <end position="208"/>
    </location>
</feature>
<dbReference type="PANTHER" id="PTHR34512:SF30">
    <property type="entry name" value="OUTER MEMBRANE PROTEIN ASSEMBLY FACTOR BAMB"/>
    <property type="match status" value="1"/>
</dbReference>
<keyword evidence="4" id="KW-1185">Reference proteome</keyword>
<evidence type="ECO:0000259" key="2">
    <source>
        <dbReference type="PROSITE" id="PS50943"/>
    </source>
</evidence>
<dbReference type="Proteomes" id="UP000002785">
    <property type="component" value="Chromosome"/>
</dbReference>
<dbReference type="InterPro" id="IPR011047">
    <property type="entry name" value="Quinoprotein_ADH-like_sf"/>
</dbReference>
<dbReference type="SMART" id="SM00564">
    <property type="entry name" value="PQQ"/>
    <property type="match status" value="6"/>
</dbReference>
<evidence type="ECO:0000313" key="4">
    <source>
        <dbReference type="Proteomes" id="UP000002785"/>
    </source>
</evidence>
<reference evidence="3" key="1">
    <citation type="submission" date="2009-10" db="EMBL/GenBank/DDBJ databases">
        <title>The genome sequence of Streptomyces sviceus strain ATCC 29083.</title>
        <authorList>
            <consortium name="The Broad Institute Genome Sequencing Platform"/>
            <consortium name="Broad Institute Microbial Sequencing Center"/>
            <person name="Fischbach M."/>
            <person name="Godfrey P."/>
            <person name="Ward D."/>
            <person name="Young S."/>
            <person name="Zeng Q."/>
            <person name="Koehrsen M."/>
            <person name="Alvarado L."/>
            <person name="Berlin A.M."/>
            <person name="Bochicchio J."/>
            <person name="Borenstein D."/>
            <person name="Chapman S.B."/>
            <person name="Chen Z."/>
            <person name="Engels R."/>
            <person name="Freedman E."/>
            <person name="Gellesch M."/>
            <person name="Goldberg J."/>
            <person name="Griggs A."/>
            <person name="Gujja S."/>
            <person name="Heilman E.R."/>
            <person name="Heiman D.I."/>
            <person name="Hepburn T.A."/>
            <person name="Howarth C."/>
            <person name="Jen D."/>
            <person name="Larson L."/>
            <person name="Lewis B."/>
            <person name="Mehta T."/>
            <person name="Park D."/>
            <person name="Pearson M."/>
            <person name="Richards J."/>
            <person name="Roberts A."/>
            <person name="Saif S."/>
            <person name="Shea T.D."/>
            <person name="Shenoy N."/>
            <person name="Sisk P."/>
            <person name="Stolte C."/>
            <person name="Sykes S.N."/>
            <person name="Thomson T."/>
            <person name="Walk T."/>
            <person name="White J."/>
            <person name="Yandava C."/>
            <person name="Straight P."/>
            <person name="Clardy J."/>
            <person name="Hung D."/>
            <person name="Kolter R."/>
            <person name="Mekalanos J."/>
            <person name="Walker S."/>
            <person name="Walsh C.T."/>
            <person name="Wieland-Brown L.C."/>
            <person name="Haas B."/>
            <person name="Nusbaum C."/>
            <person name="Birren B."/>
        </authorList>
    </citation>
    <scope>NUCLEOTIDE SEQUENCE [LARGE SCALE GENOMIC DNA]</scope>
    <source>
        <strain evidence="3">ATCC 29083</strain>
    </source>
</reference>
<accession>B5HS78</accession>
<gene>
    <name evidence="3" type="ORF">SSEG_02263</name>
</gene>
<dbReference type="InterPro" id="IPR018391">
    <property type="entry name" value="PQQ_b-propeller_rpt"/>
</dbReference>
<dbReference type="SUPFAM" id="SSF50998">
    <property type="entry name" value="Quinoprotein alcohol dehydrogenase-like"/>
    <property type="match status" value="2"/>
</dbReference>
<keyword evidence="1" id="KW-0175">Coiled coil</keyword>
<dbReference type="HOGENOM" id="CLU_388256_0_0_11"/>
<dbReference type="PROSITE" id="PS50943">
    <property type="entry name" value="HTH_CROC1"/>
    <property type="match status" value="1"/>
</dbReference>
<dbReference type="Gene3D" id="2.130.10.10">
    <property type="entry name" value="YVTN repeat-like/Quinoprotein amine dehydrogenase"/>
    <property type="match status" value="2"/>
</dbReference>
<evidence type="ECO:0000256" key="1">
    <source>
        <dbReference type="SAM" id="Coils"/>
    </source>
</evidence>
<dbReference type="InterPro" id="IPR001387">
    <property type="entry name" value="Cro/C1-type_HTH"/>
</dbReference>
<dbReference type="Pfam" id="PF13360">
    <property type="entry name" value="PQQ_2"/>
    <property type="match status" value="2"/>
</dbReference>
<proteinExistence type="predicted"/>
<dbReference type="InterPro" id="IPR015943">
    <property type="entry name" value="WD40/YVTN_repeat-like_dom_sf"/>
</dbReference>
<dbReference type="AlphaFoldDB" id="B5HS78"/>
<dbReference type="eggNOG" id="COG1520">
    <property type="taxonomic scope" value="Bacteria"/>
</dbReference>
<feature type="domain" description="HTH cro/C1-type" evidence="2">
    <location>
        <begin position="15"/>
        <end position="68"/>
    </location>
</feature>
<name>B5HS78_STRX2</name>
<organism evidence="3 4">
    <name type="scientific">Streptomyces sviceus (strain ATCC 29083 / DSM 924 / JCM 4929 / NBRC 13980 / NCIMB 11184 / NRRL 5439 / UC 5370)</name>
    <dbReference type="NCBI Taxonomy" id="463191"/>
    <lineage>
        <taxon>Bacteria</taxon>
        <taxon>Bacillati</taxon>
        <taxon>Actinomycetota</taxon>
        <taxon>Actinomycetes</taxon>
        <taxon>Kitasatosporales</taxon>
        <taxon>Streptomycetaceae</taxon>
        <taxon>Streptomyces</taxon>
    </lineage>
</organism>
<dbReference type="PANTHER" id="PTHR34512">
    <property type="entry name" value="CELL SURFACE PROTEIN"/>
    <property type="match status" value="1"/>
</dbReference>
<sequence>MKKDYPRKLALVEQLRILVEGTGRTSKSLAAQIHISASSMSKLLSGSRLPPRPEIEQLVRVCHVTDEVRAQLLRLHTAALAEAHPSLADLLEKADAYEEMALEQLRLQVRLEALTTQQHERRVAYDVLRVEHEATSRALNDALAQVRARQAEFDAAGARAAALLEAEQEARRADREELRRLRERMRRMEDLRQEADELQERVQQQDDEICFLRQELSQGAEELHAVRADRDQARCETVQLREYLIGLQWELAAAERGQARRHDEEGLVRQTVDHILDRWAQPVSEDESLSTHRADAFGWTASATGPDGEDWVVSEVETGDLAAPATPGFGPGTAASTAPAWSSRIRWRPVAVSALWSVLVSAVGAGAWALITLLPPPPDWTVPVGTTMVAGPTATRRTVYAGGTNGTVYALNAATGHTRWTSPTHLIPHTALAADDDSVFVSSQDGNVSALDAATGQPRWSTPLGPVTGPVTANGLVFAADHNGHIQALNATTGRPRWSAPVDKDGVGAGPVVSHGMVIAVGQHGRVHAFNAATGRRTWSATAAAPVRNELTTAGNRIFLSSQDGRVYALDLATGRIRWNSHTGPAHLTADKAYVYACTTSGKAVVSALEADTGHQGWRHTVSQHATDTAIAVTGDILYAAADGEIDVLYAPTGESGWGPDLPAPPKNNQHVSMVPVDGTLYVNTAHSVRAINMGNDPFPAAVHGYGAAGQ</sequence>
<dbReference type="EMBL" id="CM000951">
    <property type="protein sequence ID" value="EDY55683.2"/>
    <property type="molecule type" value="Genomic_DNA"/>
</dbReference>
<dbReference type="InterPro" id="IPR002372">
    <property type="entry name" value="PQQ_rpt_dom"/>
</dbReference>
<evidence type="ECO:0000313" key="3">
    <source>
        <dbReference type="EMBL" id="EDY55683.2"/>
    </source>
</evidence>
<dbReference type="Pfam" id="PF13560">
    <property type="entry name" value="HTH_31"/>
    <property type="match status" value="1"/>
</dbReference>
<protein>
    <submittedName>
        <fullName evidence="3">Cell surface protein/lipoprotein</fullName>
    </submittedName>
</protein>